<dbReference type="OrthoDB" id="199366at2759"/>
<feature type="transmembrane region" description="Helical" evidence="1">
    <location>
        <begin position="20"/>
        <end position="40"/>
    </location>
</feature>
<reference evidence="2" key="1">
    <citation type="submission" date="2019-03" db="EMBL/GenBank/DDBJ databases">
        <title>Long read genome sequence of the mycoparasitic Pythium oligandrum ATCC 38472 isolated from sugarbeet rhizosphere.</title>
        <authorList>
            <person name="Gaulin E."/>
        </authorList>
    </citation>
    <scope>NUCLEOTIDE SEQUENCE</scope>
    <source>
        <strain evidence="2">ATCC 38472_TT</strain>
    </source>
</reference>
<keyword evidence="1" id="KW-1133">Transmembrane helix</keyword>
<dbReference type="AlphaFoldDB" id="A0A8K1FDU6"/>
<accession>A0A8K1FDU6</accession>
<dbReference type="EMBL" id="SPLM01000144">
    <property type="protein sequence ID" value="TMW57284.1"/>
    <property type="molecule type" value="Genomic_DNA"/>
</dbReference>
<sequence>MSGIASGFGRFVRYYIDREPVVVLSCTIGAVAVGLPLVVVPIRRSMGLPTEQYDGPIVPETLLKSRGHLEDKQ</sequence>
<keyword evidence="3" id="KW-1185">Reference proteome</keyword>
<name>A0A8K1FDU6_PYTOL</name>
<protein>
    <submittedName>
        <fullName evidence="2">Uncharacterized protein</fullName>
    </submittedName>
</protein>
<organism evidence="2 3">
    <name type="scientific">Pythium oligandrum</name>
    <name type="common">Mycoparasitic fungus</name>
    <dbReference type="NCBI Taxonomy" id="41045"/>
    <lineage>
        <taxon>Eukaryota</taxon>
        <taxon>Sar</taxon>
        <taxon>Stramenopiles</taxon>
        <taxon>Oomycota</taxon>
        <taxon>Peronosporomycetes</taxon>
        <taxon>Pythiales</taxon>
        <taxon>Pythiaceae</taxon>
        <taxon>Pythium</taxon>
    </lineage>
</organism>
<evidence type="ECO:0000256" key="1">
    <source>
        <dbReference type="SAM" id="Phobius"/>
    </source>
</evidence>
<keyword evidence="1" id="KW-0472">Membrane</keyword>
<dbReference type="Proteomes" id="UP000794436">
    <property type="component" value="Unassembled WGS sequence"/>
</dbReference>
<proteinExistence type="predicted"/>
<keyword evidence="1" id="KW-0812">Transmembrane</keyword>
<evidence type="ECO:0000313" key="3">
    <source>
        <dbReference type="Proteomes" id="UP000794436"/>
    </source>
</evidence>
<comment type="caution">
    <text evidence="2">The sequence shown here is derived from an EMBL/GenBank/DDBJ whole genome shotgun (WGS) entry which is preliminary data.</text>
</comment>
<evidence type="ECO:0000313" key="2">
    <source>
        <dbReference type="EMBL" id="TMW57284.1"/>
    </source>
</evidence>
<gene>
    <name evidence="2" type="ORF">Poli38472_003209</name>
</gene>